<evidence type="ECO:0000313" key="1">
    <source>
        <dbReference type="EMBL" id="BDU03614.1"/>
    </source>
</evidence>
<name>A0ABN6UEI9_9NOCA</name>
<dbReference type="Proteomes" id="UP001317870">
    <property type="component" value="Chromosome"/>
</dbReference>
<keyword evidence="2" id="KW-1185">Reference proteome</keyword>
<dbReference type="EMBL" id="AP026978">
    <property type="protein sequence ID" value="BDU03614.1"/>
    <property type="molecule type" value="Genomic_DNA"/>
</dbReference>
<proteinExistence type="predicted"/>
<sequence>MRASMDEKWRRFGEHLASAPGQLPSEVRRVLRDGAAGTADSGQDVAPELAAFGDLVAERSYRVTEQEIAALKAAGHTDDEIFEATAVAAYGAADRRLRAARLAWEGY</sequence>
<reference evidence="1 2" key="1">
    <citation type="submission" date="2022-11" db="EMBL/GenBank/DDBJ databases">
        <title>Genome Sequencing of Nocardia sp. ON39_IFM12276 and assembly.</title>
        <authorList>
            <person name="Shimojima M."/>
            <person name="Toyokawa M."/>
            <person name="Uesaka K."/>
        </authorList>
    </citation>
    <scope>NUCLEOTIDE SEQUENCE [LARGE SCALE GENOMIC DNA]</scope>
    <source>
        <strain evidence="1 2">IFM 12276</strain>
    </source>
</reference>
<dbReference type="RefSeq" id="WP_281876775.1">
    <property type="nucleotide sequence ID" value="NZ_AP026976.1"/>
</dbReference>
<organism evidence="1 2">
    <name type="scientific">Nocardia sputorum</name>
    <dbReference type="NCBI Taxonomy" id="2984338"/>
    <lineage>
        <taxon>Bacteria</taxon>
        <taxon>Bacillati</taxon>
        <taxon>Actinomycetota</taxon>
        <taxon>Actinomycetes</taxon>
        <taxon>Mycobacteriales</taxon>
        <taxon>Nocardiaceae</taxon>
        <taxon>Nocardia</taxon>
    </lineage>
</organism>
<dbReference type="SUPFAM" id="SSF69118">
    <property type="entry name" value="AhpD-like"/>
    <property type="match status" value="1"/>
</dbReference>
<dbReference type="Gene3D" id="1.20.1290.10">
    <property type="entry name" value="AhpD-like"/>
    <property type="match status" value="1"/>
</dbReference>
<protein>
    <submittedName>
        <fullName evidence="1">Uncharacterized protein</fullName>
    </submittedName>
</protein>
<dbReference type="InterPro" id="IPR029032">
    <property type="entry name" value="AhpD-like"/>
</dbReference>
<accession>A0ABN6UEI9</accession>
<gene>
    <name evidence="1" type="ORF">IFM12276_66420</name>
</gene>
<evidence type="ECO:0000313" key="2">
    <source>
        <dbReference type="Proteomes" id="UP001317870"/>
    </source>
</evidence>